<dbReference type="Proteomes" id="UP000437736">
    <property type="component" value="Unassembled WGS sequence"/>
</dbReference>
<dbReference type="SUPFAM" id="SSF55874">
    <property type="entry name" value="ATPase domain of HSP90 chaperone/DNA topoisomerase II/histidine kinase"/>
    <property type="match status" value="1"/>
</dbReference>
<keyword evidence="7" id="KW-0067">ATP-binding</keyword>
<evidence type="ECO:0000313" key="10">
    <source>
        <dbReference type="Proteomes" id="UP000437736"/>
    </source>
</evidence>
<evidence type="ECO:0000256" key="7">
    <source>
        <dbReference type="ARBA" id="ARBA00022840"/>
    </source>
</evidence>
<protein>
    <recommendedName>
        <fullName evidence="2">histidine kinase</fullName>
        <ecNumber evidence="2">2.7.13.3</ecNumber>
    </recommendedName>
</protein>
<accession>A0ABW9QNS0</accession>
<dbReference type="InterPro" id="IPR005467">
    <property type="entry name" value="His_kinase_dom"/>
</dbReference>
<reference evidence="9 10" key="1">
    <citation type="submission" date="2019-11" db="EMBL/GenBank/DDBJ databases">
        <title>Acidiferrimicrobium australis gen. nov., sp. nov., an acidophilic and obligately heterotrophic, member of the Actinobacteria that catalyses dissimilatory oxido- reduction of iron isolated from metal-rich acidic water in Chile.</title>
        <authorList>
            <person name="Gonzalez D."/>
            <person name="Huber K."/>
            <person name="Hedrich S."/>
            <person name="Rojas-Villalobos C."/>
            <person name="Quatrini R."/>
            <person name="Dinamarca M.A."/>
            <person name="Schwarz A."/>
            <person name="Canales C."/>
            <person name="Nancucheo I."/>
        </authorList>
    </citation>
    <scope>NUCLEOTIDE SEQUENCE [LARGE SCALE GENOMIC DNA]</scope>
    <source>
        <strain evidence="9 10">USS-CCA1</strain>
    </source>
</reference>
<dbReference type="Gene3D" id="3.30.450.20">
    <property type="entry name" value="PAS domain"/>
    <property type="match status" value="1"/>
</dbReference>
<comment type="caution">
    <text evidence="9">The sequence shown here is derived from an EMBL/GenBank/DDBJ whole genome shotgun (WGS) entry which is preliminary data.</text>
</comment>
<evidence type="ECO:0000256" key="3">
    <source>
        <dbReference type="ARBA" id="ARBA00022553"/>
    </source>
</evidence>
<dbReference type="InterPro" id="IPR022066">
    <property type="entry name" value="PdtaS_GAF"/>
</dbReference>
<keyword evidence="3" id="KW-0597">Phosphoprotein</keyword>
<dbReference type="PROSITE" id="PS50109">
    <property type="entry name" value="HIS_KIN"/>
    <property type="match status" value="1"/>
</dbReference>
<evidence type="ECO:0000259" key="8">
    <source>
        <dbReference type="PROSITE" id="PS50109"/>
    </source>
</evidence>
<dbReference type="Pfam" id="PF07568">
    <property type="entry name" value="HisKA_2"/>
    <property type="match status" value="1"/>
</dbReference>
<evidence type="ECO:0000256" key="5">
    <source>
        <dbReference type="ARBA" id="ARBA00022741"/>
    </source>
</evidence>
<dbReference type="EC" id="2.7.13.3" evidence="2"/>
<dbReference type="PANTHER" id="PTHR41523:SF8">
    <property type="entry name" value="ETHYLENE RESPONSE SENSOR PROTEIN"/>
    <property type="match status" value="1"/>
</dbReference>
<dbReference type="Gene3D" id="3.30.450.280">
    <property type="entry name" value="GAF domain"/>
    <property type="match status" value="1"/>
</dbReference>
<evidence type="ECO:0000256" key="4">
    <source>
        <dbReference type="ARBA" id="ARBA00022679"/>
    </source>
</evidence>
<dbReference type="Pfam" id="PF12282">
    <property type="entry name" value="GAF_PdtaS"/>
    <property type="match status" value="1"/>
</dbReference>
<dbReference type="EMBL" id="WJHE01000037">
    <property type="protein sequence ID" value="MST31323.1"/>
    <property type="molecule type" value="Genomic_DNA"/>
</dbReference>
<name>A0ABW9QNS0_9ACTN</name>
<keyword evidence="5" id="KW-0547">Nucleotide-binding</keyword>
<dbReference type="Gene3D" id="3.30.565.10">
    <property type="entry name" value="Histidine kinase-like ATPase, C-terminal domain"/>
    <property type="match status" value="1"/>
</dbReference>
<dbReference type="SMART" id="SM00911">
    <property type="entry name" value="HWE_HK"/>
    <property type="match status" value="1"/>
</dbReference>
<evidence type="ECO:0000256" key="6">
    <source>
        <dbReference type="ARBA" id="ARBA00022777"/>
    </source>
</evidence>
<dbReference type="Pfam" id="PF02518">
    <property type="entry name" value="HATPase_c"/>
    <property type="match status" value="1"/>
</dbReference>
<keyword evidence="6" id="KW-0418">Kinase</keyword>
<organism evidence="9 10">
    <name type="scientific">Acidiferrimicrobium australe</name>
    <dbReference type="NCBI Taxonomy" id="2664430"/>
    <lineage>
        <taxon>Bacteria</taxon>
        <taxon>Bacillati</taxon>
        <taxon>Actinomycetota</taxon>
        <taxon>Acidimicrobiia</taxon>
        <taxon>Acidimicrobiales</taxon>
        <taxon>Acidimicrobiaceae</taxon>
        <taxon>Acidiferrimicrobium</taxon>
    </lineage>
</organism>
<gene>
    <name evidence="9" type="ORF">GHK86_01070</name>
</gene>
<keyword evidence="4" id="KW-0808">Transferase</keyword>
<dbReference type="PANTHER" id="PTHR41523">
    <property type="entry name" value="TWO-COMPONENT SYSTEM SENSOR PROTEIN"/>
    <property type="match status" value="1"/>
</dbReference>
<dbReference type="InterPro" id="IPR038424">
    <property type="entry name" value="H_kinase_PdtaS_GAF_sf"/>
</dbReference>
<keyword evidence="10" id="KW-1185">Reference proteome</keyword>
<dbReference type="InterPro" id="IPR003594">
    <property type="entry name" value="HATPase_dom"/>
</dbReference>
<feature type="domain" description="Histidine kinase" evidence="8">
    <location>
        <begin position="285"/>
        <end position="482"/>
    </location>
</feature>
<dbReference type="InterPro" id="IPR011495">
    <property type="entry name" value="Sig_transdc_His_kin_sub2_dim/P"/>
</dbReference>
<evidence type="ECO:0000313" key="9">
    <source>
        <dbReference type="EMBL" id="MST31323.1"/>
    </source>
</evidence>
<sequence length="490" mass="53471">MATVTDLLHEHTSYSDAVVAHLQRLVATWGTLSDLCFADLLLFVPVSWSAEHFVIVGQVRPTTNRTLHLDDLVGRVVSEQERPLVARGWQLGSVVEGEIDITSRNERARMVCIPVRWQGQLAAVLTRESALSVGRRPGELERTYVEVFDRLARMMANGEFPFPLDEEGETPRVGDGVMVLDAAGRVEFASPNAVNALHRMGLYTSIEGLRLDEVGLAQDSIDVAFAQQLPATQEIIRGPDAALIIRCVPLLDHGSVTGAFVLLHDVTELRRRDRLLMSKDAAIREVHHRVKNNLQTISSLLRLQARRLPAGPGRHALEESERRVRSIAIVHEILSRDTADQVHFNEILPSLVRMAEDLGTSETPVRITTTGDAGNLQAAIATPLAVVVTELLQNAAEHAFPPEAVRADADLRVEVALRRGDTDLSVVVRDNGVGLPPGFSLDRPTSLGLSIVSSLVGTQLGGTIDMRTDGGTVVELTIPLDVVDDDLESL</sequence>
<dbReference type="InterPro" id="IPR036890">
    <property type="entry name" value="HATPase_C_sf"/>
</dbReference>
<dbReference type="InterPro" id="IPR011102">
    <property type="entry name" value="Sig_transdc_His_kinase_HWE"/>
</dbReference>
<evidence type="ECO:0000256" key="2">
    <source>
        <dbReference type="ARBA" id="ARBA00012438"/>
    </source>
</evidence>
<comment type="catalytic activity">
    <reaction evidence="1">
        <text>ATP + protein L-histidine = ADP + protein N-phospho-L-histidine.</text>
        <dbReference type="EC" id="2.7.13.3"/>
    </reaction>
</comment>
<evidence type="ECO:0000256" key="1">
    <source>
        <dbReference type="ARBA" id="ARBA00000085"/>
    </source>
</evidence>
<proteinExistence type="predicted"/>
<dbReference type="SMART" id="SM00387">
    <property type="entry name" value="HATPase_c"/>
    <property type="match status" value="1"/>
</dbReference>